<keyword evidence="1" id="KW-1133">Transmembrane helix</keyword>
<evidence type="ECO:0000313" key="2">
    <source>
        <dbReference type="EMBL" id="PEK27801.1"/>
    </source>
</evidence>
<dbReference type="PANTHER" id="PTHR41983">
    <property type="entry name" value="SHORT-CHAIN FATTY ACID TRANSPORTER-RELATED"/>
    <property type="match status" value="1"/>
</dbReference>
<accession>A0AB73RKT6</accession>
<name>A0AB73RKT6_9BACI</name>
<dbReference type="PANTHER" id="PTHR41983:SF2">
    <property type="entry name" value="SHORT-CHAIN FATTY ACID TRANSPORTER-RELATED"/>
    <property type="match status" value="1"/>
</dbReference>
<dbReference type="Pfam" id="PF02667">
    <property type="entry name" value="SCFA_trans"/>
    <property type="match status" value="1"/>
</dbReference>
<evidence type="ECO:0000256" key="1">
    <source>
        <dbReference type="SAM" id="Phobius"/>
    </source>
</evidence>
<dbReference type="GO" id="GO:0005886">
    <property type="term" value="C:plasma membrane"/>
    <property type="evidence" value="ECO:0007669"/>
    <property type="project" value="TreeGrafter"/>
</dbReference>
<feature type="transmembrane region" description="Helical" evidence="1">
    <location>
        <begin position="34"/>
        <end position="55"/>
    </location>
</feature>
<gene>
    <name evidence="2" type="ORF">CN694_02130</name>
</gene>
<protein>
    <submittedName>
        <fullName evidence="2">Short-chain fatty acid transporter</fullName>
    </submittedName>
</protein>
<organism evidence="2 3">
    <name type="scientific">Bacillus wiedmannii</name>
    <dbReference type="NCBI Taxonomy" id="1890302"/>
    <lineage>
        <taxon>Bacteria</taxon>
        <taxon>Bacillati</taxon>
        <taxon>Bacillota</taxon>
        <taxon>Bacilli</taxon>
        <taxon>Bacillales</taxon>
        <taxon>Bacillaceae</taxon>
        <taxon>Bacillus</taxon>
        <taxon>Bacillus cereus group</taxon>
    </lineage>
</organism>
<dbReference type="Proteomes" id="UP000220435">
    <property type="component" value="Unassembled WGS sequence"/>
</dbReference>
<reference evidence="2 3" key="1">
    <citation type="submission" date="2017-09" db="EMBL/GenBank/DDBJ databases">
        <title>Large-scale bioinformatics analysis of Bacillus genomes uncovers conserved roles of natural products in bacterial physiology.</title>
        <authorList>
            <consortium name="Agbiome Team Llc"/>
            <person name="Bleich R.M."/>
            <person name="Kirk G.J."/>
            <person name="Santa Maria K.C."/>
            <person name="Allen S.E."/>
            <person name="Farag S."/>
            <person name="Shank E.A."/>
            <person name="Bowers A."/>
        </authorList>
    </citation>
    <scope>NUCLEOTIDE SEQUENCE [LARGE SCALE GENOMIC DNA]</scope>
    <source>
        <strain evidence="2 3">AFS000414</strain>
    </source>
</reference>
<proteinExistence type="predicted"/>
<dbReference type="InterPro" id="IPR006160">
    <property type="entry name" value="SCFA_transpt_AtoE"/>
</dbReference>
<sequence length="56" mass="6092">MAMAIAWGDAWTNLIQPFWALPALAIAGLGARDIMGFCVVNLLYAGFIISLCFLFI</sequence>
<keyword evidence="1" id="KW-0472">Membrane</keyword>
<dbReference type="EMBL" id="NUFG01000001">
    <property type="protein sequence ID" value="PEK27801.1"/>
    <property type="molecule type" value="Genomic_DNA"/>
</dbReference>
<dbReference type="AlphaFoldDB" id="A0AB73RKT6"/>
<evidence type="ECO:0000313" key="3">
    <source>
        <dbReference type="Proteomes" id="UP000220435"/>
    </source>
</evidence>
<keyword evidence="1" id="KW-0812">Transmembrane</keyword>
<comment type="caution">
    <text evidence="2">The sequence shown here is derived from an EMBL/GenBank/DDBJ whole genome shotgun (WGS) entry which is preliminary data.</text>
</comment>